<evidence type="ECO:0000259" key="2">
    <source>
        <dbReference type="PROSITE" id="PS50132"/>
    </source>
</evidence>
<dbReference type="PROSITE" id="PS50132">
    <property type="entry name" value="RGS"/>
    <property type="match status" value="1"/>
</dbReference>
<protein>
    <recommendedName>
        <fullName evidence="2">RGS domain-containing protein</fullName>
    </recommendedName>
</protein>
<organism evidence="3 4">
    <name type="scientific">Tribonema minus</name>
    <dbReference type="NCBI Taxonomy" id="303371"/>
    <lineage>
        <taxon>Eukaryota</taxon>
        <taxon>Sar</taxon>
        <taxon>Stramenopiles</taxon>
        <taxon>Ochrophyta</taxon>
        <taxon>PX clade</taxon>
        <taxon>Xanthophyceae</taxon>
        <taxon>Tribonematales</taxon>
        <taxon>Tribonemataceae</taxon>
        <taxon>Tribonema</taxon>
    </lineage>
</organism>
<evidence type="ECO:0000256" key="1">
    <source>
        <dbReference type="SAM" id="Phobius"/>
    </source>
</evidence>
<comment type="caution">
    <text evidence="3">The sequence shown here is derived from an EMBL/GenBank/DDBJ whole genome shotgun (WGS) entry which is preliminary data.</text>
</comment>
<dbReference type="InterPro" id="IPR044926">
    <property type="entry name" value="RGS_subdomain_2"/>
</dbReference>
<gene>
    <name evidence="3" type="ORF">JKP88DRAFT_252508</name>
</gene>
<keyword evidence="1" id="KW-1133">Transmembrane helix</keyword>
<dbReference type="InterPro" id="IPR036305">
    <property type="entry name" value="RGS_sf"/>
</dbReference>
<dbReference type="InterPro" id="IPR025508">
    <property type="entry name" value="DUF4395"/>
</dbReference>
<dbReference type="OrthoDB" id="196547at2759"/>
<feature type="domain" description="RGS" evidence="2">
    <location>
        <begin position="35"/>
        <end position="134"/>
    </location>
</feature>
<sequence length="664" mass="73339">MACYSHNVVIIGKAPHFDDVLYKSGMEPPFNLESFEVYAKLNHFDENIAFWRAVEAFKATDTSTVSATTYVDSILQILETYVMEKASAQATETAAKQAIAAACHANGDSGVSMDLSLFDCAQDAIKTMVERDQYSTPRVMLEQHQCGHRKICCNASSARRQRHQYDSQDVILTGPQLHPAIWRTGLCNKYKYGTTVFGCAISCAVKCMSAGNCKSAGGDHDQIFSNFSLFTMRFNRIQSINRFLLTSMSTNPSRPILCVLFGPQRSTEDIANHIAPYCCCRADMWRKWCLRSGQNYSSHSKGTLSNNMTVPPDTSHLALIIIVANLLAYFADFPYLFIYLLYGFVARTLCGPRLDPQALLVLFVVRPLAVDKLGLLKNKFVPSPPKRFSQAVGAFFSMLCLVFALVELWIALWVVSAMFLGAALLALQMMLRQDKLYSLRLHGTSKFCTPPCLVTSRSLLHERTRTRAGCGVVSRDPLSMCISCWLVVSPVLAACKRDTGDPKGVHSIKHDSSHWLDDMLRKCVMCHVLTTSYSLHRLIAGCLALHLAVIFSRTVRRVPGLPHVHLNGQQGHPAGQHVCRLQAELRGCTKRQSFTAQALLLSVNMAARERDRGGGGSSGGSNSGAGSGTCSNARFKKKYFTQFAVRLICEISGAQLSQRHLGVA</sequence>
<keyword evidence="1" id="KW-0472">Membrane</keyword>
<evidence type="ECO:0000313" key="3">
    <source>
        <dbReference type="EMBL" id="KAG5190039.1"/>
    </source>
</evidence>
<evidence type="ECO:0000313" key="4">
    <source>
        <dbReference type="Proteomes" id="UP000664859"/>
    </source>
</evidence>
<keyword evidence="4" id="KW-1185">Reference proteome</keyword>
<dbReference type="Proteomes" id="UP000664859">
    <property type="component" value="Unassembled WGS sequence"/>
</dbReference>
<name>A0A835ZGE4_9STRA</name>
<proteinExistence type="predicted"/>
<feature type="transmembrane region" description="Helical" evidence="1">
    <location>
        <begin position="412"/>
        <end position="431"/>
    </location>
</feature>
<reference evidence="3" key="1">
    <citation type="submission" date="2021-02" db="EMBL/GenBank/DDBJ databases">
        <title>First Annotated Genome of the Yellow-green Alga Tribonema minus.</title>
        <authorList>
            <person name="Mahan K.M."/>
        </authorList>
    </citation>
    <scope>NUCLEOTIDE SEQUENCE</scope>
    <source>
        <strain evidence="3">UTEX B ZZ1240</strain>
    </source>
</reference>
<dbReference type="Pfam" id="PF14340">
    <property type="entry name" value="DUF4395"/>
    <property type="match status" value="1"/>
</dbReference>
<dbReference type="EMBL" id="JAFCMP010000040">
    <property type="protein sequence ID" value="KAG5190039.1"/>
    <property type="molecule type" value="Genomic_DNA"/>
</dbReference>
<keyword evidence="1" id="KW-0812">Transmembrane</keyword>
<dbReference type="SUPFAM" id="SSF48097">
    <property type="entry name" value="Regulator of G-protein signaling, RGS"/>
    <property type="match status" value="1"/>
</dbReference>
<dbReference type="InterPro" id="IPR016137">
    <property type="entry name" value="RGS"/>
</dbReference>
<dbReference type="Gene3D" id="1.10.167.10">
    <property type="entry name" value="Regulator of G-protein Signalling 4, domain 2"/>
    <property type="match status" value="1"/>
</dbReference>
<accession>A0A835ZGE4</accession>
<dbReference type="AlphaFoldDB" id="A0A835ZGE4"/>
<dbReference type="Pfam" id="PF00615">
    <property type="entry name" value="RGS"/>
    <property type="match status" value="1"/>
</dbReference>
<feature type="transmembrane region" description="Helical" evidence="1">
    <location>
        <begin position="388"/>
        <end position="406"/>
    </location>
</feature>
<feature type="transmembrane region" description="Helical" evidence="1">
    <location>
        <begin position="317"/>
        <end position="345"/>
    </location>
</feature>